<reference evidence="1 2" key="1">
    <citation type="submission" date="2017-09" db="EMBL/GenBank/DDBJ databases">
        <title>Depth-based differentiation of microbial function through sediment-hosted aquifers and enrichment of novel symbionts in the deep terrestrial subsurface.</title>
        <authorList>
            <person name="Probst A.J."/>
            <person name="Ladd B."/>
            <person name="Jarett J.K."/>
            <person name="Geller-Mcgrath D.E."/>
            <person name="Sieber C.M."/>
            <person name="Emerson J.B."/>
            <person name="Anantharaman K."/>
            <person name="Thomas B.C."/>
            <person name="Malmstrom R."/>
            <person name="Stieglmeier M."/>
            <person name="Klingl A."/>
            <person name="Woyke T."/>
            <person name="Ryan C.M."/>
            <person name="Banfield J.F."/>
        </authorList>
    </citation>
    <scope>NUCLEOTIDE SEQUENCE [LARGE SCALE GENOMIC DNA]</scope>
    <source>
        <strain evidence="1">CG10_big_fil_rev_8_21_14_0_10_46_23</strain>
    </source>
</reference>
<gene>
    <name evidence="1" type="ORF">COV31_03235</name>
</gene>
<name>A0A2H0R3M3_9BACT</name>
<evidence type="ECO:0000313" key="2">
    <source>
        <dbReference type="Proteomes" id="UP000230232"/>
    </source>
</evidence>
<dbReference type="EMBL" id="PCXO01000012">
    <property type="protein sequence ID" value="PIR41128.1"/>
    <property type="molecule type" value="Genomic_DNA"/>
</dbReference>
<evidence type="ECO:0000313" key="1">
    <source>
        <dbReference type="EMBL" id="PIR41128.1"/>
    </source>
</evidence>
<proteinExistence type="predicted"/>
<protein>
    <submittedName>
        <fullName evidence="1">Uncharacterized protein</fullName>
    </submittedName>
</protein>
<accession>A0A2H0R3M3</accession>
<dbReference type="AlphaFoldDB" id="A0A2H0R3M3"/>
<organism evidence="1 2">
    <name type="scientific">Candidatus Yanofskybacteria bacterium CG10_big_fil_rev_8_21_14_0_10_46_23</name>
    <dbReference type="NCBI Taxonomy" id="1975098"/>
    <lineage>
        <taxon>Bacteria</taxon>
        <taxon>Candidatus Yanofskyibacteriota</taxon>
    </lineage>
</organism>
<dbReference type="Proteomes" id="UP000230232">
    <property type="component" value="Unassembled WGS sequence"/>
</dbReference>
<sequence length="87" mass="10114">MAKNQNVAIFCHACLKCDNIQSIFIPAKRSGEFFLVHLCKECRKKNWHPLERKSVLTISCGQRVHFIEDAPVYQSRGGHFIQNQERI</sequence>
<comment type="caution">
    <text evidence="1">The sequence shown here is derived from an EMBL/GenBank/DDBJ whole genome shotgun (WGS) entry which is preliminary data.</text>
</comment>